<dbReference type="Gene3D" id="1.10.530.10">
    <property type="match status" value="1"/>
</dbReference>
<dbReference type="KEGG" id="vg:29059428"/>
<evidence type="ECO:0008006" key="3">
    <source>
        <dbReference type="Google" id="ProtNLM"/>
    </source>
</evidence>
<dbReference type="InterPro" id="IPR023346">
    <property type="entry name" value="Lysozyme-like_dom_sf"/>
</dbReference>
<evidence type="ECO:0000313" key="1">
    <source>
        <dbReference type="EMBL" id="ANM46479.1"/>
    </source>
</evidence>
<name>A0A192Y9R9_9CAUD</name>
<sequence length="184" mass="21656">MKFLIALLFVSSCAFAEVNFSEEQLDNLNYAYQFGEQYNKNGTLKSPEDRYNDEGLGYIFAAIAWQESSAIEDPRKIRHRKNHHAYGMFQNYLKTVRNRLKQQGVYQTDEEIIGCLVKRECGSTWSYIELESWLKVHKGDLHRALASYNAGYNWRYKDGQQYKNWILGKAKYLKDHKIVYSPTE</sequence>
<evidence type="ECO:0000313" key="2">
    <source>
        <dbReference type="Proteomes" id="UP000203816"/>
    </source>
</evidence>
<dbReference type="Proteomes" id="UP000203816">
    <property type="component" value="Segment"/>
</dbReference>
<reference evidence="1 2" key="1">
    <citation type="submission" date="2016-04" db="EMBL/GenBank/DDBJ databases">
        <title>Comparative genomics of Morganella phages MP1 and MP2 define new clades among the T4 and T7-like Viruses.</title>
        <authorList>
            <person name="Pinto G."/>
            <person name="Oliveira A."/>
            <person name="Malgorzata L."/>
            <person name="Kropinski A."/>
            <person name="Azeredo J."/>
        </authorList>
    </citation>
    <scope>NUCLEOTIDE SEQUENCE [LARGE SCALE GENOMIC DNA]</scope>
</reference>
<accession>A0A192Y9R9</accession>
<dbReference type="OrthoDB" id="11578at10239"/>
<dbReference type="EMBL" id="KX078569">
    <property type="protein sequence ID" value="ANM46479.1"/>
    <property type="molecule type" value="Genomic_DNA"/>
</dbReference>
<dbReference type="GeneID" id="29059428"/>
<gene>
    <name evidence="1" type="ORF">MP1_gp0095</name>
</gene>
<keyword evidence="2" id="KW-1185">Reference proteome</keyword>
<dbReference type="SUPFAM" id="SSF53955">
    <property type="entry name" value="Lysozyme-like"/>
    <property type="match status" value="1"/>
</dbReference>
<organism evidence="1 2">
    <name type="scientific">Morganella phage vB_MmoM_MP1</name>
    <dbReference type="NCBI Taxonomy" id="1852628"/>
    <lineage>
        <taxon>Viruses</taxon>
        <taxon>Duplodnaviria</taxon>
        <taxon>Heunggongvirae</taxon>
        <taxon>Uroviricota</taxon>
        <taxon>Caudoviricetes</taxon>
        <taxon>Pantevenvirales</taxon>
        <taxon>Straboviridae</taxon>
        <taxon>Gualtarvirus</taxon>
        <taxon>Gualtarvirus mp1</taxon>
    </lineage>
</organism>
<protein>
    <recommendedName>
        <fullName evidence="3">Transglycosylase SLT domain-containing protein</fullName>
    </recommendedName>
</protein>
<proteinExistence type="predicted"/>
<dbReference type="RefSeq" id="YP_009279953.1">
    <property type="nucleotide sequence ID" value="NC_031020.1"/>
</dbReference>